<evidence type="ECO:0000256" key="13">
    <source>
        <dbReference type="PROSITE-ProRule" id="PRU00552"/>
    </source>
</evidence>
<proteinExistence type="inferred from homology"/>
<reference evidence="20 21" key="1">
    <citation type="submission" date="2014-03" db="EMBL/GenBank/DDBJ databases">
        <title>Draft genome of the hookworm Oesophagostomum dentatum.</title>
        <authorList>
            <person name="Mitreva M."/>
        </authorList>
    </citation>
    <scope>NUCLEOTIDE SEQUENCE [LARGE SCALE GENOMIC DNA]</scope>
    <source>
        <strain evidence="20 21">OD-Hann</strain>
    </source>
</reference>
<dbReference type="InterPro" id="IPR014001">
    <property type="entry name" value="Helicase_ATP-bd"/>
</dbReference>
<evidence type="ECO:0000259" key="17">
    <source>
        <dbReference type="PROSITE" id="PS51192"/>
    </source>
</evidence>
<dbReference type="OrthoDB" id="196131at2759"/>
<dbReference type="SUPFAM" id="SSF52540">
    <property type="entry name" value="P-loop containing nucleoside triphosphate hydrolases"/>
    <property type="match status" value="1"/>
</dbReference>
<evidence type="ECO:0000256" key="3">
    <source>
        <dbReference type="ARBA" id="ARBA00022723"/>
    </source>
</evidence>
<evidence type="ECO:0000256" key="7">
    <source>
        <dbReference type="ARBA" id="ARBA00022801"/>
    </source>
</evidence>
<evidence type="ECO:0000256" key="15">
    <source>
        <dbReference type="SAM" id="Coils"/>
    </source>
</evidence>
<feature type="non-terminal residue" evidence="20">
    <location>
        <position position="1"/>
    </location>
</feature>
<dbReference type="InterPro" id="IPR027417">
    <property type="entry name" value="P-loop_NTPase"/>
</dbReference>
<feature type="region of interest" description="Disordered" evidence="16">
    <location>
        <begin position="1"/>
        <end position="28"/>
    </location>
</feature>
<evidence type="ECO:0000256" key="12">
    <source>
        <dbReference type="ARBA" id="ARBA00047984"/>
    </source>
</evidence>
<dbReference type="GO" id="GO:0008432">
    <property type="term" value="F:JUN kinase binding"/>
    <property type="evidence" value="ECO:0007669"/>
    <property type="project" value="UniProtKB-ARBA"/>
</dbReference>
<dbReference type="FunFam" id="3.40.50.300:FF:000657">
    <property type="entry name" value="Probable ATP-dependent RNA helicase DDX41"/>
    <property type="match status" value="1"/>
</dbReference>
<dbReference type="GO" id="GO:0043186">
    <property type="term" value="C:P granule"/>
    <property type="evidence" value="ECO:0007669"/>
    <property type="project" value="UniProtKB-ARBA"/>
</dbReference>
<feature type="coiled-coil region" evidence="15">
    <location>
        <begin position="306"/>
        <end position="337"/>
    </location>
</feature>
<dbReference type="GO" id="GO:0016787">
    <property type="term" value="F:hydrolase activity"/>
    <property type="evidence" value="ECO:0007669"/>
    <property type="project" value="UniProtKB-KW"/>
</dbReference>
<protein>
    <recommendedName>
        <fullName evidence="2">RNA helicase</fullName>
        <ecNumber evidence="2">3.6.4.13</ecNumber>
    </recommendedName>
</protein>
<name>A0A0B1SFI8_OESDE</name>
<evidence type="ECO:0000256" key="1">
    <source>
        <dbReference type="ARBA" id="ARBA00010132"/>
    </source>
</evidence>
<keyword evidence="5 14" id="KW-0547">Nucleotide-binding</keyword>
<dbReference type="PROSITE" id="PS00039">
    <property type="entry name" value="DEAD_ATP_HELICASE"/>
    <property type="match status" value="1"/>
</dbReference>
<dbReference type="GO" id="GO:0003724">
    <property type="term" value="F:RNA helicase activity"/>
    <property type="evidence" value="ECO:0007669"/>
    <property type="project" value="UniProtKB-EC"/>
</dbReference>
<dbReference type="PANTHER" id="PTHR47958">
    <property type="entry name" value="ATP-DEPENDENT RNA HELICASE DBP3"/>
    <property type="match status" value="1"/>
</dbReference>
<evidence type="ECO:0000256" key="5">
    <source>
        <dbReference type="ARBA" id="ARBA00022741"/>
    </source>
</evidence>
<comment type="similarity">
    <text evidence="1">Belongs to the DEAD box helicase family. DDX4/VASA subfamily.</text>
</comment>
<dbReference type="Pfam" id="PF00271">
    <property type="entry name" value="Helicase_C"/>
    <property type="match status" value="1"/>
</dbReference>
<keyword evidence="11" id="KW-0694">RNA-binding</keyword>
<gene>
    <name evidence="20" type="ORF">OESDEN_16630</name>
</gene>
<evidence type="ECO:0000256" key="6">
    <source>
        <dbReference type="ARBA" id="ARBA00022771"/>
    </source>
</evidence>
<keyword evidence="7 14" id="KW-0378">Hydrolase</keyword>
<evidence type="ECO:0000256" key="4">
    <source>
        <dbReference type="ARBA" id="ARBA00022737"/>
    </source>
</evidence>
<dbReference type="InterPro" id="IPR001650">
    <property type="entry name" value="Helicase_C-like"/>
</dbReference>
<feature type="short sequence motif" description="Q motif" evidence="13">
    <location>
        <begin position="80"/>
        <end position="108"/>
    </location>
</feature>
<accession>A0A0B1SFI8</accession>
<feature type="compositionally biased region" description="Basic and acidic residues" evidence="16">
    <location>
        <begin position="16"/>
        <end position="27"/>
    </location>
</feature>
<keyword evidence="9" id="KW-0862">Zinc</keyword>
<dbReference type="CDD" id="cd18787">
    <property type="entry name" value="SF2_C_DEAD"/>
    <property type="match status" value="1"/>
</dbReference>
<evidence type="ECO:0000256" key="9">
    <source>
        <dbReference type="ARBA" id="ARBA00022833"/>
    </source>
</evidence>
<sequence>GQTDHLSRDCPNPPRPRQERPNEELLKKPLSTYVPKDEDVEVLFKEHIEQGEMFTKLFEAEVTLTQGGLRGMSEKGKKISSFDELELPELLAQNVVNSGYKCPTPIQQYAMPAIFKERDIMACAQTGSGKTAAFLLPVMATLIKNNNLSNSAERTCCPRCLIIAPTRELAVQIYNEGRKFANGTVLRVGCIYGGAVVALQKQQCRGSTILVATLGRLKQFISEGYISLREIKYIILDEADRMLDLGFEDDINFIFAHPSLTAKEERQTLMFSATFPPEVQEIASKQLKPDFLMITCGKIGVANTCIKQEFVEITSLEQKKEKLLEMLEIDLKSYTANKNSDVFNKKTMVFVSRKVLADTLGVILCQAGVPATTIHGDRGQQLRAEAINDFKYGRKPVLIATAVGERGLDIKGVDHVINYDLPTNGQDYVHRIGRTGRVGNPGRATSFYYAPDDRMLASSLIEILTEAQQVII</sequence>
<keyword evidence="6" id="KW-0863">Zinc-finger</keyword>
<evidence type="ECO:0000256" key="11">
    <source>
        <dbReference type="ARBA" id="ARBA00022884"/>
    </source>
</evidence>
<dbReference type="GO" id="GO:0008270">
    <property type="term" value="F:zinc ion binding"/>
    <property type="evidence" value="ECO:0007669"/>
    <property type="project" value="UniProtKB-KW"/>
</dbReference>
<keyword evidence="3" id="KW-0479">Metal-binding</keyword>
<evidence type="ECO:0000256" key="2">
    <source>
        <dbReference type="ARBA" id="ARBA00012552"/>
    </source>
</evidence>
<evidence type="ECO:0000313" key="20">
    <source>
        <dbReference type="EMBL" id="KHJ83669.1"/>
    </source>
</evidence>
<evidence type="ECO:0000256" key="10">
    <source>
        <dbReference type="ARBA" id="ARBA00022840"/>
    </source>
</evidence>
<keyword evidence="10 14" id="KW-0067">ATP-binding</keyword>
<dbReference type="SMART" id="SM00487">
    <property type="entry name" value="DEXDc"/>
    <property type="match status" value="1"/>
</dbReference>
<keyword evidence="8 14" id="KW-0347">Helicase</keyword>
<dbReference type="GO" id="GO:0003723">
    <property type="term" value="F:RNA binding"/>
    <property type="evidence" value="ECO:0007669"/>
    <property type="project" value="UniProtKB-KW"/>
</dbReference>
<evidence type="ECO:0000259" key="19">
    <source>
        <dbReference type="PROSITE" id="PS51195"/>
    </source>
</evidence>
<dbReference type="AlphaFoldDB" id="A0A0B1SFI8"/>
<feature type="domain" description="DEAD-box RNA helicase Q" evidence="19">
    <location>
        <begin position="80"/>
        <end position="108"/>
    </location>
</feature>
<dbReference type="PROSITE" id="PS51194">
    <property type="entry name" value="HELICASE_CTER"/>
    <property type="match status" value="1"/>
</dbReference>
<dbReference type="InterPro" id="IPR000629">
    <property type="entry name" value="RNA-helicase_DEAD-box_CS"/>
</dbReference>
<dbReference type="EMBL" id="KN572331">
    <property type="protein sequence ID" value="KHJ83669.1"/>
    <property type="molecule type" value="Genomic_DNA"/>
</dbReference>
<dbReference type="PROSITE" id="PS51195">
    <property type="entry name" value="Q_MOTIF"/>
    <property type="match status" value="1"/>
</dbReference>
<dbReference type="InterPro" id="IPR011545">
    <property type="entry name" value="DEAD/DEAH_box_helicase_dom"/>
</dbReference>
<evidence type="ECO:0000256" key="16">
    <source>
        <dbReference type="SAM" id="MobiDB-lite"/>
    </source>
</evidence>
<evidence type="ECO:0000256" key="8">
    <source>
        <dbReference type="ARBA" id="ARBA00022806"/>
    </source>
</evidence>
<dbReference type="GO" id="GO:0005524">
    <property type="term" value="F:ATP binding"/>
    <property type="evidence" value="ECO:0007669"/>
    <property type="project" value="UniProtKB-KW"/>
</dbReference>
<dbReference type="Proteomes" id="UP000053660">
    <property type="component" value="Unassembled WGS sequence"/>
</dbReference>
<dbReference type="PROSITE" id="PS51192">
    <property type="entry name" value="HELICASE_ATP_BIND_1"/>
    <property type="match status" value="1"/>
</dbReference>
<dbReference type="Pfam" id="PF00270">
    <property type="entry name" value="DEAD"/>
    <property type="match status" value="1"/>
</dbReference>
<keyword evidence="21" id="KW-1185">Reference proteome</keyword>
<evidence type="ECO:0000313" key="21">
    <source>
        <dbReference type="Proteomes" id="UP000053660"/>
    </source>
</evidence>
<keyword evidence="15" id="KW-0175">Coiled coil</keyword>
<organism evidence="20 21">
    <name type="scientific">Oesophagostomum dentatum</name>
    <name type="common">Nodular worm</name>
    <dbReference type="NCBI Taxonomy" id="61180"/>
    <lineage>
        <taxon>Eukaryota</taxon>
        <taxon>Metazoa</taxon>
        <taxon>Ecdysozoa</taxon>
        <taxon>Nematoda</taxon>
        <taxon>Chromadorea</taxon>
        <taxon>Rhabditida</taxon>
        <taxon>Rhabditina</taxon>
        <taxon>Rhabditomorpha</taxon>
        <taxon>Strongyloidea</taxon>
        <taxon>Strongylidae</taxon>
        <taxon>Oesophagostomum</taxon>
    </lineage>
</organism>
<dbReference type="Gene3D" id="3.40.50.300">
    <property type="entry name" value="P-loop containing nucleotide triphosphate hydrolases"/>
    <property type="match status" value="2"/>
</dbReference>
<evidence type="ECO:0000259" key="18">
    <source>
        <dbReference type="PROSITE" id="PS51194"/>
    </source>
</evidence>
<comment type="catalytic activity">
    <reaction evidence="12">
        <text>ATP + H2O = ADP + phosphate + H(+)</text>
        <dbReference type="Rhea" id="RHEA:13065"/>
        <dbReference type="ChEBI" id="CHEBI:15377"/>
        <dbReference type="ChEBI" id="CHEBI:15378"/>
        <dbReference type="ChEBI" id="CHEBI:30616"/>
        <dbReference type="ChEBI" id="CHEBI:43474"/>
        <dbReference type="ChEBI" id="CHEBI:456216"/>
        <dbReference type="EC" id="3.6.4.13"/>
    </reaction>
</comment>
<dbReference type="EC" id="3.6.4.13" evidence="2"/>
<feature type="domain" description="Helicase ATP-binding" evidence="17">
    <location>
        <begin position="111"/>
        <end position="293"/>
    </location>
</feature>
<keyword evidence="4" id="KW-0677">Repeat</keyword>
<feature type="domain" description="Helicase C-terminal" evidence="18">
    <location>
        <begin position="330"/>
        <end position="472"/>
    </location>
</feature>
<dbReference type="InterPro" id="IPR014014">
    <property type="entry name" value="RNA_helicase_DEAD_Q_motif"/>
</dbReference>
<dbReference type="SMART" id="SM00490">
    <property type="entry name" value="HELICc"/>
    <property type="match status" value="1"/>
</dbReference>
<evidence type="ECO:0000256" key="14">
    <source>
        <dbReference type="RuleBase" id="RU000492"/>
    </source>
</evidence>